<dbReference type="SFLD" id="SFLDS00003">
    <property type="entry name" value="Haloacid_Dehalogenase"/>
    <property type="match status" value="1"/>
</dbReference>
<dbReference type="SFLD" id="SFLDG01135">
    <property type="entry name" value="C1.5.6:_HAD__Beta-PGM__Phospha"/>
    <property type="match status" value="1"/>
</dbReference>
<evidence type="ECO:0000313" key="1">
    <source>
        <dbReference type="EMBL" id="KEF37862.1"/>
    </source>
</evidence>
<dbReference type="SUPFAM" id="SSF56784">
    <property type="entry name" value="HAD-like"/>
    <property type="match status" value="1"/>
</dbReference>
<dbReference type="AlphaFoldDB" id="A0A072NKR8"/>
<dbReference type="InterPro" id="IPR023214">
    <property type="entry name" value="HAD_sf"/>
</dbReference>
<evidence type="ECO:0000313" key="2">
    <source>
        <dbReference type="Proteomes" id="UP000027936"/>
    </source>
</evidence>
<dbReference type="CDD" id="cd04305">
    <property type="entry name" value="HAD_Neu5Ac-Pase_like"/>
    <property type="match status" value="1"/>
</dbReference>
<dbReference type="InterPro" id="IPR011951">
    <property type="entry name" value="HAD-SF_hydro_IA_YjjG/PynA"/>
</dbReference>
<organism evidence="1 2">
    <name type="scientific">Schinkia azotoformans MEV2011</name>
    <dbReference type="NCBI Taxonomy" id="1348973"/>
    <lineage>
        <taxon>Bacteria</taxon>
        <taxon>Bacillati</taxon>
        <taxon>Bacillota</taxon>
        <taxon>Bacilli</taxon>
        <taxon>Bacillales</taxon>
        <taxon>Bacillaceae</taxon>
        <taxon>Calidifontibacillus/Schinkia group</taxon>
        <taxon>Schinkia</taxon>
    </lineage>
</organism>
<dbReference type="Gene3D" id="3.40.50.1000">
    <property type="entry name" value="HAD superfamily/HAD-like"/>
    <property type="match status" value="1"/>
</dbReference>
<dbReference type="PATRIC" id="fig|1348973.3.peg.2801"/>
<dbReference type="GO" id="GO:0018784">
    <property type="term" value="F:(S)-2-haloacid dehalogenase activity"/>
    <property type="evidence" value="ECO:0007669"/>
    <property type="project" value="UniProtKB-EC"/>
</dbReference>
<dbReference type="OrthoDB" id="9802350at2"/>
<dbReference type="InterPro" id="IPR023198">
    <property type="entry name" value="PGP-like_dom2"/>
</dbReference>
<dbReference type="EMBL" id="JJRY01000011">
    <property type="protein sequence ID" value="KEF37862.1"/>
    <property type="molecule type" value="Genomic_DNA"/>
</dbReference>
<dbReference type="InterPro" id="IPR041492">
    <property type="entry name" value="HAD_2"/>
</dbReference>
<dbReference type="EC" id="3.8.1.2" evidence="1"/>
<dbReference type="InterPro" id="IPR052550">
    <property type="entry name" value="Pyrimidine_5'-ntase_YjjG"/>
</dbReference>
<dbReference type="InterPro" id="IPR036412">
    <property type="entry name" value="HAD-like_sf"/>
</dbReference>
<dbReference type="SFLD" id="SFLDG01129">
    <property type="entry name" value="C1.5:_HAD__Beta-PGM__Phosphata"/>
    <property type="match status" value="1"/>
</dbReference>
<dbReference type="PANTHER" id="PTHR47478:SF1">
    <property type="entry name" value="PYRIMIDINE 5'-NUCLEOTIDASE YJJG"/>
    <property type="match status" value="1"/>
</dbReference>
<dbReference type="RefSeq" id="WP_035196330.1">
    <property type="nucleotide sequence ID" value="NZ_JJRY01000011.1"/>
</dbReference>
<sequence length="228" mass="26765">MKRYKTLLFDVDDTLLDFGAAESAALRQLFKDQKLTLTPEMETHYKRFNKEQWWSYEAGKISRDELLNSRFSKFFKEYGQDVDGILLEKKFRGYLREGYQLINGAFELIKDLESKYDLYIITNGVSETQDKRLRASGLHPLFKNVFVSDDIGYQKPRKEFFDYVFERIPNFTEKHSLVVGDSLGSDIKGAELAGLDSCWFNPERNPNDTTIMPTYEIRKLNELYNILK</sequence>
<dbReference type="Proteomes" id="UP000027936">
    <property type="component" value="Unassembled WGS sequence"/>
</dbReference>
<reference evidence="1 2" key="1">
    <citation type="submission" date="2014-04" db="EMBL/GenBank/DDBJ databases">
        <title>Draft genome sequence of Bacillus azotoformans MEV2011, a (co-) denitrifying strain unable to grow in the presence of oxygen.</title>
        <authorList>
            <person name="Nielsen M."/>
            <person name="Schreiber L."/>
            <person name="Finster K."/>
            <person name="Schramm A."/>
        </authorList>
    </citation>
    <scope>NUCLEOTIDE SEQUENCE [LARGE SCALE GENOMIC DNA]</scope>
    <source>
        <strain evidence="1 2">MEV2011</strain>
    </source>
</reference>
<dbReference type="PANTHER" id="PTHR47478">
    <property type="match status" value="1"/>
</dbReference>
<dbReference type="Pfam" id="PF13419">
    <property type="entry name" value="HAD_2"/>
    <property type="match status" value="1"/>
</dbReference>
<gene>
    <name evidence="1" type="ORF">M670_02896</name>
</gene>
<protein>
    <submittedName>
        <fullName evidence="1">HAD hydrolase, subfamily IA</fullName>
        <ecNumber evidence="1">3.8.1.2</ecNumber>
    </submittedName>
</protein>
<proteinExistence type="predicted"/>
<comment type="caution">
    <text evidence="1">The sequence shown here is derived from an EMBL/GenBank/DDBJ whole genome shotgun (WGS) entry which is preliminary data.</text>
</comment>
<dbReference type="NCBIfam" id="TIGR01549">
    <property type="entry name" value="HAD-SF-IA-v1"/>
    <property type="match status" value="1"/>
</dbReference>
<keyword evidence="1" id="KW-0378">Hydrolase</keyword>
<dbReference type="InterPro" id="IPR006439">
    <property type="entry name" value="HAD-SF_hydro_IA"/>
</dbReference>
<name>A0A072NKR8_SCHAZ</name>
<dbReference type="Gene3D" id="1.10.150.240">
    <property type="entry name" value="Putative phosphatase, domain 2"/>
    <property type="match status" value="1"/>
</dbReference>
<dbReference type="GO" id="GO:0008253">
    <property type="term" value="F:5'-nucleotidase activity"/>
    <property type="evidence" value="ECO:0007669"/>
    <property type="project" value="InterPro"/>
</dbReference>
<dbReference type="NCBIfam" id="TIGR02254">
    <property type="entry name" value="YjjG_YfnB"/>
    <property type="match status" value="1"/>
</dbReference>
<accession>A0A072NKR8</accession>